<name>A0A7K7LC81_9AVES</name>
<feature type="non-terminal residue" evidence="3">
    <location>
        <position position="1"/>
    </location>
</feature>
<feature type="region of interest" description="Disordered" evidence="1">
    <location>
        <begin position="37"/>
        <end position="116"/>
    </location>
</feature>
<dbReference type="AlphaFoldDB" id="A0A7K7LC81"/>
<protein>
    <submittedName>
        <fullName evidence="3">SCNM1 protein</fullName>
    </submittedName>
</protein>
<gene>
    <name evidence="3" type="primary">Scnm1</name>
    <name evidence="3" type="ORF">ASASCU_R04808</name>
</gene>
<dbReference type="GO" id="GO:0005634">
    <property type="term" value="C:nucleus"/>
    <property type="evidence" value="ECO:0007669"/>
    <property type="project" value="TreeGrafter"/>
</dbReference>
<dbReference type="PANTHER" id="PTHR32297:SF1">
    <property type="entry name" value="SODIUM CHANNEL MODIFIER 1"/>
    <property type="match status" value="1"/>
</dbReference>
<dbReference type="Proteomes" id="UP000525565">
    <property type="component" value="Unassembled WGS sequence"/>
</dbReference>
<reference evidence="3 4" key="1">
    <citation type="submission" date="2019-09" db="EMBL/GenBank/DDBJ databases">
        <title>Bird 10,000 Genomes (B10K) Project - Family phase.</title>
        <authorList>
            <person name="Zhang G."/>
        </authorList>
    </citation>
    <scope>NUCLEOTIDE SEQUENCE [LARGE SCALE GENOMIC DNA]</scope>
    <source>
        <strain evidence="3">OUT-0051</strain>
        <tissue evidence="3">Kidney</tissue>
    </source>
</reference>
<comment type="caution">
    <text evidence="3">The sequence shown here is derived from an EMBL/GenBank/DDBJ whole genome shotgun (WGS) entry which is preliminary data.</text>
</comment>
<dbReference type="PANTHER" id="PTHR32297">
    <property type="entry name" value="SODIUM CHANNEL MODIFIER 1"/>
    <property type="match status" value="1"/>
</dbReference>
<evidence type="ECO:0000313" key="4">
    <source>
        <dbReference type="Proteomes" id="UP000525565"/>
    </source>
</evidence>
<dbReference type="Pfam" id="PF15805">
    <property type="entry name" value="SCNM1_acidic"/>
    <property type="match status" value="1"/>
</dbReference>
<feature type="compositionally biased region" description="Basic and acidic residues" evidence="1">
    <location>
        <begin position="133"/>
        <end position="142"/>
    </location>
</feature>
<dbReference type="InterPro" id="IPR033570">
    <property type="entry name" value="SCNM1"/>
</dbReference>
<evidence type="ECO:0000256" key="1">
    <source>
        <dbReference type="SAM" id="MobiDB-lite"/>
    </source>
</evidence>
<feature type="non-terminal residue" evidence="3">
    <location>
        <position position="158"/>
    </location>
</feature>
<dbReference type="GO" id="GO:0008380">
    <property type="term" value="P:RNA splicing"/>
    <property type="evidence" value="ECO:0007669"/>
    <property type="project" value="InterPro"/>
</dbReference>
<evidence type="ECO:0000313" key="3">
    <source>
        <dbReference type="EMBL" id="NWZ28393.1"/>
    </source>
</evidence>
<evidence type="ECO:0000259" key="2">
    <source>
        <dbReference type="Pfam" id="PF15805"/>
    </source>
</evidence>
<dbReference type="EMBL" id="VZSO01000476">
    <property type="protein sequence ID" value="NWZ28393.1"/>
    <property type="molecule type" value="Genomic_DNA"/>
</dbReference>
<feature type="region of interest" description="Disordered" evidence="1">
    <location>
        <begin position="132"/>
        <end position="158"/>
    </location>
</feature>
<feature type="compositionally biased region" description="Acidic residues" evidence="1">
    <location>
        <begin position="143"/>
        <end position="152"/>
    </location>
</feature>
<accession>A0A7K7LC81</accession>
<sequence length="158" mass="16561">LSSAPSPQDSPAPLLAQTRRIAQSALLKAAPYNSCCRRTGAAGSGTRGARTQLGPSTAQAPSQDRDAVEAAPAALLPGQRSWQPASTHAGQGRKGKAAAASSQPSHPEALSPARRQALEQYLQLRSAGWIQDRSGKWVKDENAEFDSDEDEPPALLLA</sequence>
<keyword evidence="4" id="KW-1185">Reference proteome</keyword>
<proteinExistence type="predicted"/>
<feature type="compositionally biased region" description="Polar residues" evidence="1">
    <location>
        <begin position="53"/>
        <end position="62"/>
    </location>
</feature>
<organism evidence="3 4">
    <name type="scientific">Asarcornis scutulata</name>
    <dbReference type="NCBI Taxonomy" id="75869"/>
    <lineage>
        <taxon>Eukaryota</taxon>
        <taxon>Metazoa</taxon>
        <taxon>Chordata</taxon>
        <taxon>Craniata</taxon>
        <taxon>Vertebrata</taxon>
        <taxon>Euteleostomi</taxon>
        <taxon>Archelosauria</taxon>
        <taxon>Archosauria</taxon>
        <taxon>Dinosauria</taxon>
        <taxon>Saurischia</taxon>
        <taxon>Theropoda</taxon>
        <taxon>Coelurosauria</taxon>
        <taxon>Aves</taxon>
        <taxon>Neognathae</taxon>
        <taxon>Galloanserae</taxon>
        <taxon>Anseriformes</taxon>
        <taxon>Anatidae</taxon>
        <taxon>Anatinae</taxon>
        <taxon>Asarcornis</taxon>
    </lineage>
</organism>
<feature type="domain" description="Sodium channel modifier 1 acidic C-terminal" evidence="2">
    <location>
        <begin position="111"/>
        <end position="155"/>
    </location>
</feature>
<dbReference type="InterPro" id="IPR031625">
    <property type="entry name" value="SCNM1_acidic"/>
</dbReference>